<reference evidence="2" key="1">
    <citation type="journal article" date="2012" name="PLoS Genet.">
        <title>The genomes of the fungal plant pathogens Cladosporium fulvum and Dothistroma septosporum reveal adaptation to different hosts and lifestyles but also signatures of common ancestry.</title>
        <authorList>
            <person name="de Wit P.J.G.M."/>
            <person name="van der Burgt A."/>
            <person name="Oekmen B."/>
            <person name="Stergiopoulos I."/>
            <person name="Abd-Elsalam K.A."/>
            <person name="Aerts A.L."/>
            <person name="Bahkali A.H."/>
            <person name="Beenen H.G."/>
            <person name="Chettri P."/>
            <person name="Cox M.P."/>
            <person name="Datema E."/>
            <person name="de Vries R.P."/>
            <person name="Dhillon B."/>
            <person name="Ganley A.R."/>
            <person name="Griffiths S.A."/>
            <person name="Guo Y."/>
            <person name="Hamelin R.C."/>
            <person name="Henrissat B."/>
            <person name="Kabir M.S."/>
            <person name="Jashni M.K."/>
            <person name="Kema G."/>
            <person name="Klaubauf S."/>
            <person name="Lapidus A."/>
            <person name="Levasseur A."/>
            <person name="Lindquist E."/>
            <person name="Mehrabi R."/>
            <person name="Ohm R.A."/>
            <person name="Owen T.J."/>
            <person name="Salamov A."/>
            <person name="Schwelm A."/>
            <person name="Schijlen E."/>
            <person name="Sun H."/>
            <person name="van den Burg H.A."/>
            <person name="van Ham R.C.H.J."/>
            <person name="Zhang S."/>
            <person name="Goodwin S.B."/>
            <person name="Grigoriev I.V."/>
            <person name="Collemare J."/>
            <person name="Bradshaw R.E."/>
        </authorList>
    </citation>
    <scope>NUCLEOTIDE SEQUENCE [LARGE SCALE GENOMIC DNA]</scope>
    <source>
        <strain evidence="2">NZE10 / CBS 128990</strain>
    </source>
</reference>
<evidence type="ECO:0000313" key="1">
    <source>
        <dbReference type="EMBL" id="EME50178.1"/>
    </source>
</evidence>
<reference evidence="1 2" key="2">
    <citation type="journal article" date="2012" name="PLoS Pathog.">
        <title>Diverse lifestyles and strategies of plant pathogenesis encoded in the genomes of eighteen Dothideomycetes fungi.</title>
        <authorList>
            <person name="Ohm R.A."/>
            <person name="Feau N."/>
            <person name="Henrissat B."/>
            <person name="Schoch C.L."/>
            <person name="Horwitz B.A."/>
            <person name="Barry K.W."/>
            <person name="Condon B.J."/>
            <person name="Copeland A.C."/>
            <person name="Dhillon B."/>
            <person name="Glaser F."/>
            <person name="Hesse C.N."/>
            <person name="Kosti I."/>
            <person name="LaButti K."/>
            <person name="Lindquist E.A."/>
            <person name="Lucas S."/>
            <person name="Salamov A.A."/>
            <person name="Bradshaw R.E."/>
            <person name="Ciuffetti L."/>
            <person name="Hamelin R.C."/>
            <person name="Kema G.H.J."/>
            <person name="Lawrence C."/>
            <person name="Scott J.A."/>
            <person name="Spatafora J.W."/>
            <person name="Turgeon B.G."/>
            <person name="de Wit P.J.G.M."/>
            <person name="Zhong S."/>
            <person name="Goodwin S.B."/>
            <person name="Grigoriev I.V."/>
        </authorList>
    </citation>
    <scope>NUCLEOTIDE SEQUENCE [LARGE SCALE GENOMIC DNA]</scope>
    <source>
        <strain evidence="2">NZE10 / CBS 128990</strain>
    </source>
</reference>
<sequence>MRNWNRKKEIVLLGVFPESCQQRMCIICHITGHSFSSTRSERRRLWSAGEHVRHAYASTYTSHRYTNTALRRVTFESFTLPALTAPNLQLRPSLVR</sequence>
<gene>
    <name evidence="1" type="ORF">DOTSEDRAFT_68892</name>
</gene>
<keyword evidence="2" id="KW-1185">Reference proteome</keyword>
<dbReference type="EMBL" id="KB446535">
    <property type="protein sequence ID" value="EME50178.1"/>
    <property type="molecule type" value="Genomic_DNA"/>
</dbReference>
<accession>N1Q4E5</accession>
<dbReference type="AlphaFoldDB" id="N1Q4E5"/>
<organism evidence="1 2">
    <name type="scientific">Dothistroma septosporum (strain NZE10 / CBS 128990)</name>
    <name type="common">Red band needle blight fungus</name>
    <name type="synonym">Mycosphaerella pini</name>
    <dbReference type="NCBI Taxonomy" id="675120"/>
    <lineage>
        <taxon>Eukaryota</taxon>
        <taxon>Fungi</taxon>
        <taxon>Dikarya</taxon>
        <taxon>Ascomycota</taxon>
        <taxon>Pezizomycotina</taxon>
        <taxon>Dothideomycetes</taxon>
        <taxon>Dothideomycetidae</taxon>
        <taxon>Mycosphaerellales</taxon>
        <taxon>Mycosphaerellaceae</taxon>
        <taxon>Dothistroma</taxon>
    </lineage>
</organism>
<name>N1Q4E5_DOTSN</name>
<proteinExistence type="predicted"/>
<dbReference type="Proteomes" id="UP000016933">
    <property type="component" value="Unassembled WGS sequence"/>
</dbReference>
<evidence type="ECO:0000313" key="2">
    <source>
        <dbReference type="Proteomes" id="UP000016933"/>
    </source>
</evidence>
<dbReference type="HOGENOM" id="CLU_2359702_0_0_1"/>
<protein>
    <submittedName>
        <fullName evidence="1">Uncharacterized protein</fullName>
    </submittedName>
</protein>